<comment type="caution">
    <text evidence="2">The sequence shown here is derived from an EMBL/GenBank/DDBJ whole genome shotgun (WGS) entry which is preliminary data.</text>
</comment>
<dbReference type="AlphaFoldDB" id="A0A2W2DSF5"/>
<gene>
    <name evidence="2" type="ORF">C1I95_20810</name>
</gene>
<evidence type="ECO:0000313" key="2">
    <source>
        <dbReference type="EMBL" id="PZG14876.1"/>
    </source>
</evidence>
<feature type="region of interest" description="Disordered" evidence="1">
    <location>
        <begin position="728"/>
        <end position="782"/>
    </location>
</feature>
<dbReference type="EMBL" id="POTY01000138">
    <property type="protein sequence ID" value="PZG14876.1"/>
    <property type="molecule type" value="Genomic_DNA"/>
</dbReference>
<organism evidence="2 3">
    <name type="scientific">Micromonospora craterilacus</name>
    <dbReference type="NCBI Taxonomy" id="1655439"/>
    <lineage>
        <taxon>Bacteria</taxon>
        <taxon>Bacillati</taxon>
        <taxon>Actinomycetota</taxon>
        <taxon>Actinomycetes</taxon>
        <taxon>Micromonosporales</taxon>
        <taxon>Micromonosporaceae</taxon>
        <taxon>Micromonospora</taxon>
    </lineage>
</organism>
<feature type="region of interest" description="Disordered" evidence="1">
    <location>
        <begin position="139"/>
        <end position="170"/>
    </location>
</feature>
<name>A0A2W2DSF5_9ACTN</name>
<dbReference type="RefSeq" id="WP_111215667.1">
    <property type="nucleotide sequence ID" value="NZ_POTY01000138.1"/>
</dbReference>
<dbReference type="Proteomes" id="UP000248924">
    <property type="component" value="Unassembled WGS sequence"/>
</dbReference>
<dbReference type="OrthoDB" id="3320501at2"/>
<evidence type="ECO:0000256" key="1">
    <source>
        <dbReference type="SAM" id="MobiDB-lite"/>
    </source>
</evidence>
<feature type="compositionally biased region" description="Pro residues" evidence="1">
    <location>
        <begin position="160"/>
        <end position="170"/>
    </location>
</feature>
<protein>
    <submittedName>
        <fullName evidence="2">Uncharacterized protein</fullName>
    </submittedName>
</protein>
<proteinExistence type="predicted"/>
<dbReference type="Gene3D" id="3.90.176.10">
    <property type="entry name" value="Toxin ADP-ribosyltransferase, Chain A, domain 1"/>
    <property type="match status" value="1"/>
</dbReference>
<keyword evidence="3" id="KW-1185">Reference proteome</keyword>
<feature type="region of interest" description="Disordered" evidence="1">
    <location>
        <begin position="478"/>
        <end position="508"/>
    </location>
</feature>
<feature type="compositionally biased region" description="Basic and acidic residues" evidence="1">
    <location>
        <begin position="743"/>
        <end position="759"/>
    </location>
</feature>
<evidence type="ECO:0000313" key="3">
    <source>
        <dbReference type="Proteomes" id="UP000248924"/>
    </source>
</evidence>
<reference evidence="2 3" key="1">
    <citation type="submission" date="2018-01" db="EMBL/GenBank/DDBJ databases">
        <title>Draft genome sequence of Jishengella sp. NA12.</title>
        <authorList>
            <person name="Sahin N."/>
            <person name="Ay H."/>
            <person name="Saygin H."/>
        </authorList>
    </citation>
    <scope>NUCLEOTIDE SEQUENCE [LARGE SCALE GENOMIC DNA]</scope>
    <source>
        <strain evidence="2 3">NA12</strain>
    </source>
</reference>
<feature type="region of interest" description="Disordered" evidence="1">
    <location>
        <begin position="293"/>
        <end position="334"/>
    </location>
</feature>
<accession>A0A2W2DSF5</accession>
<sequence length="782" mass="79473">MVTLATEHKVRNDTTLVRLEEVHGALLLHGGIGQATALRAVTGALADAHPETIVVTSPAVSGRADVFDLAAEALDRTPPARPAVRLVLLGDGPDRAARIAGVGQLAERLGRRVTGSLGRVTVASDGTCVSVAEPDDLADGPIGWHSRTGTGDGRDEAPWSPVPAWPGHPAPRPRLGPGVVARAVPAGWWLLPAGVDAGQTGVAASLPREPDAPTLFVGGCGRPVEADDLMAAVIALHPDPATRLVLLPGALPVGTGLARLADLPVRLRCAVPARTRAGRRLAPVTPEGVVLPIGVITPPPEPVTARPEEPDDAPPVPGPRTAARGPQTAPAVAGRPTPAGWSFLPGGSPPFGFVAAIDATVIEVACGRRGFIVDGAPVRAGKLADLLLAAGITARAPLVVVDPSTSVSSSLVADLATAWGATVYAPSGPAGLTVTGALLASGGFTAYLPGAAAHPAGPVLPAACAGALASLATRMMPPTTGEQRAPRRRAGQRINGHQPGGVVVPAPEDPVTKRVRPRIGEALPAWDLAGTRGPDHARIAEDLAIGQPDTGEGGESADADRSLIALRAWVADPTAVNVHLRSVYGDQNARDGQRGAAPAALAAAATLALRRMPLVFGPVYATSDGPDGGYAPGMELVEPGFVTARLSLAPAAAGRLTYVIWSTSGRHLTADLHGDGAVCVFVPNSRFRVLGEDSGTGRSTVVYLADQAADRPFDVENLLARLRAIGSDGAGASGRSTDPRPASARDAEAPAGTVEDRPPPRPAGPLIGLADGGRPYPLTTPV</sequence>